<feature type="compositionally biased region" description="Low complexity" evidence="1">
    <location>
        <begin position="84"/>
        <end position="113"/>
    </location>
</feature>
<evidence type="ECO:0000313" key="2">
    <source>
        <dbReference type="EMBL" id="GFR47475.1"/>
    </source>
</evidence>
<feature type="compositionally biased region" description="Low complexity" evidence="1">
    <location>
        <begin position="670"/>
        <end position="685"/>
    </location>
</feature>
<name>A0AAD3DSX7_9CHLO</name>
<dbReference type="InterPro" id="IPR031559">
    <property type="entry name" value="SMG1"/>
</dbReference>
<evidence type="ECO:0000256" key="1">
    <source>
        <dbReference type="SAM" id="MobiDB-lite"/>
    </source>
</evidence>
<accession>A0AAD3DSX7</accession>
<feature type="region of interest" description="Disordered" evidence="1">
    <location>
        <begin position="65"/>
        <end position="113"/>
    </location>
</feature>
<organism evidence="2 3">
    <name type="scientific">Astrephomene gubernaculifera</name>
    <dbReference type="NCBI Taxonomy" id="47775"/>
    <lineage>
        <taxon>Eukaryota</taxon>
        <taxon>Viridiplantae</taxon>
        <taxon>Chlorophyta</taxon>
        <taxon>core chlorophytes</taxon>
        <taxon>Chlorophyceae</taxon>
        <taxon>CS clade</taxon>
        <taxon>Chlamydomonadales</taxon>
        <taxon>Astrephomenaceae</taxon>
        <taxon>Astrephomene</taxon>
    </lineage>
</organism>
<dbReference type="GO" id="GO:0004674">
    <property type="term" value="F:protein serine/threonine kinase activity"/>
    <property type="evidence" value="ECO:0007669"/>
    <property type="project" value="InterPro"/>
</dbReference>
<feature type="region of interest" description="Disordered" evidence="1">
    <location>
        <begin position="340"/>
        <end position="365"/>
    </location>
</feature>
<keyword evidence="3" id="KW-1185">Reference proteome</keyword>
<feature type="region of interest" description="Disordered" evidence="1">
    <location>
        <begin position="1"/>
        <end position="30"/>
    </location>
</feature>
<feature type="region of interest" description="Disordered" evidence="1">
    <location>
        <begin position="1459"/>
        <end position="1498"/>
    </location>
</feature>
<proteinExistence type="predicted"/>
<protein>
    <submittedName>
        <fullName evidence="2">Uncharacterized protein</fullName>
    </submittedName>
</protein>
<reference evidence="2 3" key="1">
    <citation type="journal article" date="2021" name="Sci. Rep.">
        <title>Genome sequencing of the multicellular alga Astrephomene provides insights into convergent evolution of germ-soma differentiation.</title>
        <authorList>
            <person name="Yamashita S."/>
            <person name="Yamamoto K."/>
            <person name="Matsuzaki R."/>
            <person name="Suzuki S."/>
            <person name="Yamaguchi H."/>
            <person name="Hirooka S."/>
            <person name="Minakuchi Y."/>
            <person name="Miyagishima S."/>
            <person name="Kawachi M."/>
            <person name="Toyoda A."/>
            <person name="Nozaki H."/>
        </authorList>
    </citation>
    <scope>NUCLEOTIDE SEQUENCE [LARGE SCALE GENOMIC DNA]</scope>
    <source>
        <strain evidence="2 3">NIES-4017</strain>
    </source>
</reference>
<feature type="compositionally biased region" description="Polar residues" evidence="1">
    <location>
        <begin position="1488"/>
        <end position="1498"/>
    </location>
</feature>
<dbReference type="EMBL" id="BMAR01000018">
    <property type="protein sequence ID" value="GFR47475.1"/>
    <property type="molecule type" value="Genomic_DNA"/>
</dbReference>
<evidence type="ECO:0000313" key="3">
    <source>
        <dbReference type="Proteomes" id="UP001054857"/>
    </source>
</evidence>
<feature type="compositionally biased region" description="Gly residues" evidence="1">
    <location>
        <begin position="1275"/>
        <end position="1284"/>
    </location>
</feature>
<gene>
    <name evidence="2" type="ORF">Agub_g9204</name>
</gene>
<feature type="compositionally biased region" description="Low complexity" evidence="1">
    <location>
        <begin position="1325"/>
        <end position="1338"/>
    </location>
</feature>
<dbReference type="Proteomes" id="UP001054857">
    <property type="component" value="Unassembled WGS sequence"/>
</dbReference>
<comment type="caution">
    <text evidence="2">The sequence shown here is derived from an EMBL/GenBank/DDBJ whole genome shotgun (WGS) entry which is preliminary data.</text>
</comment>
<feature type="compositionally biased region" description="Low complexity" evidence="1">
    <location>
        <begin position="1285"/>
        <end position="1302"/>
    </location>
</feature>
<dbReference type="GO" id="GO:0000184">
    <property type="term" value="P:nuclear-transcribed mRNA catabolic process, nonsense-mediated decay"/>
    <property type="evidence" value="ECO:0007669"/>
    <property type="project" value="InterPro"/>
</dbReference>
<feature type="non-terminal residue" evidence="2">
    <location>
        <position position="1"/>
    </location>
</feature>
<feature type="region of interest" description="Disordered" evidence="1">
    <location>
        <begin position="649"/>
        <end position="686"/>
    </location>
</feature>
<sequence>MLNDARTAAAAATGSGNPSPSTTAAAAASDSGRSEAANQAASCMQLLRLLCDIFSAASLRQLPLVTQPPRPTSGAVEEHNGAHGLQRPRGSQPQQPQLAPALQAPPQMGQRGGVLPAGAVYPAVVPAPTVAAYPHTLQHPHSHHYTHQLPQQPPMQYPLQHPHQLLHPQSPPPLPPHLRTAASPLHLPHGAPAAMHVGSLAGVMAERPVAATAAPWALVAMLPTRPSAATVRHLIDLFPRILATLREVRQILVRLGKEVLGVSGRGSAAAHTASPAAAAAGESWSGQVCSCVELLVDSLVTCVVDMDPRDVDEVWERVGTEVAERLATLTLRDEVVALPAERSSSSGRAGTGPTPTPAVSAPPTVSAVMPAPERVVEEVAAYGIVGSAAVAALPEALAAFQSAAICGAAGQASGGGGVADAAAKGSQKPPLVVALEESGVAAAPGCGESIRVWVLQTAIEWFLSLLSSGGGCASPAAAMEVMPYCLRLLRKAVDYDPRVARRLLLAVVLDGKGESNVVSLRTSPRAPLVATAGKLLHALLADCHTTMSAATLDWLLRDLRAQLRAQGAAEPAAPQDWAHGARLERPRKPKGAAAGAVAGSAAYASASAAAFDCAVLQAACQRGLLAPREVLLVESTAWRAMLELAAPHNPSRSPFPASCLSSGSDPGRQPAAGAPSPPAAAATSPVEDALGPSVAAQAGTLAASLPTAVMDVTALQASPPASALSALVGPRAMTPLPASVASALCDAWAAAALTIIADVGRGDSAAAPPAAAPPAAPAALAASQAAPPVRDQQSAAANSARPADSSPVMAAGIEREHSAVTATVTAYLAALQTLQMGASSAAAAAVQLRVIAALRRLLAHHTAGTLGVIRRERVFAVALGLLTEGIASNDAGVRAAALDCAAALVAHVLQDHPPASNAAAPIAAGISTPAPPPGTLPPPPRPERLAPLMSLALDALTDTSADVSASAARLAAVLSEPALLTALSCGPASYCTWVPDWQNQLAVAPQLRLPRPQHVARLLELVFQSAAAAQGSVLLRKRVPAAGAAGAGAGEEGELSGRLEALQRLALGMAPVTLEAPEGGEEVVGRGKGEEAAVPRSGSALVWLALQEGARQLVSGRLRTHLGGPTQTLGALERMLQVTYSRLSQERREAGPAGVGAASRESAWLALEFAGALERAVAHAAEGHAGRDVLPQPVLAFFAANRKVCEEWFTRVRELLARIASLASAHHAAMHHGLTRLRDLRGTMRQLLRSLTHERKAAAAAAAATAVQQGPEGKAAGGGSGGSDGAQTTPPAASAATSAPATGGRTGNKQVQLQRKGGAAGGSGAAQQQQRGSAPAAAAAAAAAASTSGTGPTVPGSPAPSVAEGVAAAAAGAAAPTAVQQLESSLSRLALAVVELLKLVGGAMLAAGEPDSLQGLHSWAMREFEPLLLGAHLPGASVVAAAEAAAAADALTSAAGTGTSVGVGLGGASPRTSGTAGGSRRRPEATRATRSGSKQQQK</sequence>
<dbReference type="Pfam" id="PF15785">
    <property type="entry name" value="SMG1"/>
    <property type="match status" value="1"/>
</dbReference>
<feature type="region of interest" description="Disordered" evidence="1">
    <location>
        <begin position="1262"/>
        <end position="1338"/>
    </location>
</feature>